<dbReference type="GO" id="GO:0016747">
    <property type="term" value="F:acyltransferase activity, transferring groups other than amino-acyl groups"/>
    <property type="evidence" value="ECO:0007669"/>
    <property type="project" value="InterPro"/>
</dbReference>
<dbReference type="CDD" id="cd04301">
    <property type="entry name" value="NAT_SF"/>
    <property type="match status" value="1"/>
</dbReference>
<gene>
    <name evidence="4" type="ORF">PYH69_01675</name>
</gene>
<dbReference type="EMBL" id="CP118848">
    <property type="protein sequence ID" value="WHI60361.1"/>
    <property type="molecule type" value="Genomic_DNA"/>
</dbReference>
<dbReference type="SUPFAM" id="SSF55729">
    <property type="entry name" value="Acyl-CoA N-acyltransferases (Nat)"/>
    <property type="match status" value="1"/>
</dbReference>
<dbReference type="AlphaFoldDB" id="A0AAX3W5K7"/>
<evidence type="ECO:0000259" key="3">
    <source>
        <dbReference type="PROSITE" id="PS51186"/>
    </source>
</evidence>
<dbReference type="PROSITE" id="PS51186">
    <property type="entry name" value="GNAT"/>
    <property type="match status" value="1"/>
</dbReference>
<evidence type="ECO:0000313" key="5">
    <source>
        <dbReference type="Proteomes" id="UP001223261"/>
    </source>
</evidence>
<protein>
    <submittedName>
        <fullName evidence="4">GNAT family N-acetyltransferase</fullName>
    </submittedName>
</protein>
<keyword evidence="1" id="KW-0808">Transferase</keyword>
<dbReference type="PANTHER" id="PTHR43800:SF1">
    <property type="entry name" value="PEPTIDYL-LYSINE N-ACETYLTRANSFERASE YJAB"/>
    <property type="match status" value="1"/>
</dbReference>
<keyword evidence="2" id="KW-0012">Acyltransferase</keyword>
<feature type="domain" description="N-acetyltransferase" evidence="3">
    <location>
        <begin position="3"/>
        <end position="162"/>
    </location>
</feature>
<reference evidence="4" key="1">
    <citation type="journal article" date="2023" name="Antibiotics">
        <title>Prevalence and Molecular Characterization of Methicillin-Resistant Staphylococci (MRS) and Mammaliicocci (MRM) in Dromedary Camels from Algeria: First Detection of SCCmec-mecC Hybrid in Methicillin-Resistant Mammaliicoccus lentus.</title>
        <authorList>
            <person name="Belhout C."/>
            <person name="Boyen F."/>
            <person name="Vereecke N."/>
            <person name="Theuns S."/>
            <person name="Taibi N."/>
            <person name="Stegger M."/>
            <person name="de la Fe-Rodriguez P.Y."/>
            <person name="Bouayad L."/>
            <person name="Elgroud R."/>
            <person name="Butaye P."/>
        </authorList>
    </citation>
    <scope>NUCLEOTIDE SEQUENCE</scope>
    <source>
        <strain evidence="4">7048</strain>
    </source>
</reference>
<organism evidence="4 5">
    <name type="scientific">Mammaliicoccus lentus</name>
    <name type="common">Staphylococcus lentus</name>
    <dbReference type="NCBI Taxonomy" id="42858"/>
    <lineage>
        <taxon>Bacteria</taxon>
        <taxon>Bacillati</taxon>
        <taxon>Bacillota</taxon>
        <taxon>Bacilli</taxon>
        <taxon>Bacillales</taxon>
        <taxon>Staphylococcaceae</taxon>
        <taxon>Mammaliicoccus</taxon>
    </lineage>
</organism>
<dbReference type="Proteomes" id="UP001223261">
    <property type="component" value="Chromosome"/>
</dbReference>
<sequence length="189" mass="22127">MEQTIRRANKKDTKALKELMFLAYEPIRTLGINFQSANPTIESITKNLEENLCYVLEINNEIVSTISLRMPWSNNPGPYYFPHIWWFATSPKYKNKHFGSKLLTYVEQNILLNELNSPAVTLGTASNHPWLSNMYLNKGYQKFGKQDLKKGHITQYFIKILNKQKFKGEQELKKKFTQVKFEEGETIEL</sequence>
<dbReference type="RefSeq" id="WP_103268688.1">
    <property type="nucleotide sequence ID" value="NZ_CABIVY010000012.1"/>
</dbReference>
<evidence type="ECO:0000313" key="4">
    <source>
        <dbReference type="EMBL" id="WHI60361.1"/>
    </source>
</evidence>
<proteinExistence type="predicted"/>
<dbReference type="Gene3D" id="3.40.630.30">
    <property type="match status" value="1"/>
</dbReference>
<accession>A0AAX3W5K7</accession>
<dbReference type="PANTHER" id="PTHR43800">
    <property type="entry name" value="PEPTIDYL-LYSINE N-ACETYLTRANSFERASE YJAB"/>
    <property type="match status" value="1"/>
</dbReference>
<name>A0AAX3W5K7_MAMLE</name>
<dbReference type="InterPro" id="IPR016181">
    <property type="entry name" value="Acyl_CoA_acyltransferase"/>
</dbReference>
<dbReference type="InterPro" id="IPR000182">
    <property type="entry name" value="GNAT_dom"/>
</dbReference>
<evidence type="ECO:0000256" key="1">
    <source>
        <dbReference type="ARBA" id="ARBA00022679"/>
    </source>
</evidence>
<evidence type="ECO:0000256" key="2">
    <source>
        <dbReference type="ARBA" id="ARBA00023315"/>
    </source>
</evidence>
<dbReference type="Pfam" id="PF00583">
    <property type="entry name" value="Acetyltransf_1"/>
    <property type="match status" value="1"/>
</dbReference>